<dbReference type="Proteomes" id="UP000321204">
    <property type="component" value="Chromosome"/>
</dbReference>
<keyword evidence="2" id="KW-1185">Reference proteome</keyword>
<sequence>MPVRFTLLCFLFAISCKSKLLDDEQYHSQVLVDTTRRAVLYAEDSRAKGNRKEPFLTNLSRLMSLPAINKGTSEEYIRIWFWNLPSPDFVVGIRKQGSQGSLEVCSFGSSANGDSVIIYSKRLGVLPKSGWVAFADSLRQLGVSNMPGYNEELKKKGSVACHGAFVNFEVSSQDAYRYYEYLDPYFYRFVDSNSSRIDQFLLYLNRELNLQVYQPASKLFLEP</sequence>
<reference evidence="1 2" key="1">
    <citation type="journal article" date="2015" name="Int. J. Syst. Evol. Microbiol.">
        <title>Flavisolibacter ginsenosidimutans sp. nov., with ginsenoside-converting activity isolated from soil used for cultivating ginseng.</title>
        <authorList>
            <person name="Zhao Y."/>
            <person name="Liu Q."/>
            <person name="Kang M.S."/>
            <person name="Jin F."/>
            <person name="Yu H."/>
            <person name="Im W.T."/>
        </authorList>
    </citation>
    <scope>NUCLEOTIDE SEQUENCE [LARGE SCALE GENOMIC DNA]</scope>
    <source>
        <strain evidence="1 2">Gsoil 636</strain>
    </source>
</reference>
<proteinExistence type="predicted"/>
<accession>A0A5B8UEV0</accession>
<evidence type="ECO:0000313" key="1">
    <source>
        <dbReference type="EMBL" id="QEC54659.1"/>
    </source>
</evidence>
<organism evidence="1 2">
    <name type="scientific">Flavisolibacter ginsenosidimutans</name>
    <dbReference type="NCBI Taxonomy" id="661481"/>
    <lineage>
        <taxon>Bacteria</taxon>
        <taxon>Pseudomonadati</taxon>
        <taxon>Bacteroidota</taxon>
        <taxon>Chitinophagia</taxon>
        <taxon>Chitinophagales</taxon>
        <taxon>Chitinophagaceae</taxon>
        <taxon>Flavisolibacter</taxon>
    </lineage>
</organism>
<gene>
    <name evidence="1" type="ORF">FSB75_01670</name>
</gene>
<dbReference type="PROSITE" id="PS51257">
    <property type="entry name" value="PROKAR_LIPOPROTEIN"/>
    <property type="match status" value="1"/>
</dbReference>
<name>A0A5B8UEV0_9BACT</name>
<evidence type="ECO:0008006" key="3">
    <source>
        <dbReference type="Google" id="ProtNLM"/>
    </source>
</evidence>
<dbReference type="AlphaFoldDB" id="A0A5B8UEV0"/>
<evidence type="ECO:0000313" key="2">
    <source>
        <dbReference type="Proteomes" id="UP000321204"/>
    </source>
</evidence>
<protein>
    <recommendedName>
        <fullName evidence="3">Lipoprotein</fullName>
    </recommendedName>
</protein>
<dbReference type="RefSeq" id="WP_146781783.1">
    <property type="nucleotide sequence ID" value="NZ_BAABIO010000006.1"/>
</dbReference>
<dbReference type="KEGG" id="fgg:FSB75_01670"/>
<dbReference type="EMBL" id="CP042433">
    <property type="protein sequence ID" value="QEC54659.1"/>
    <property type="molecule type" value="Genomic_DNA"/>
</dbReference>